<dbReference type="EMBL" id="JAHHUM010002018">
    <property type="protein sequence ID" value="KAK5607675.1"/>
    <property type="molecule type" value="Genomic_DNA"/>
</dbReference>
<evidence type="ECO:0000256" key="1">
    <source>
        <dbReference type="SAM" id="MobiDB-lite"/>
    </source>
</evidence>
<organism evidence="2 3">
    <name type="scientific">Crenichthys baileyi</name>
    <name type="common">White River springfish</name>
    <dbReference type="NCBI Taxonomy" id="28760"/>
    <lineage>
        <taxon>Eukaryota</taxon>
        <taxon>Metazoa</taxon>
        <taxon>Chordata</taxon>
        <taxon>Craniata</taxon>
        <taxon>Vertebrata</taxon>
        <taxon>Euteleostomi</taxon>
        <taxon>Actinopterygii</taxon>
        <taxon>Neopterygii</taxon>
        <taxon>Teleostei</taxon>
        <taxon>Neoteleostei</taxon>
        <taxon>Acanthomorphata</taxon>
        <taxon>Ovalentaria</taxon>
        <taxon>Atherinomorphae</taxon>
        <taxon>Cyprinodontiformes</taxon>
        <taxon>Goodeidae</taxon>
        <taxon>Crenichthys</taxon>
    </lineage>
</organism>
<evidence type="ECO:0000313" key="2">
    <source>
        <dbReference type="EMBL" id="KAK5607675.1"/>
    </source>
</evidence>
<keyword evidence="3" id="KW-1185">Reference proteome</keyword>
<reference evidence="2 3" key="1">
    <citation type="submission" date="2021-06" db="EMBL/GenBank/DDBJ databases">
        <authorList>
            <person name="Palmer J.M."/>
        </authorList>
    </citation>
    <scope>NUCLEOTIDE SEQUENCE [LARGE SCALE GENOMIC DNA]</scope>
    <source>
        <strain evidence="2 3">MEX-2019</strain>
        <tissue evidence="2">Muscle</tissue>
    </source>
</reference>
<gene>
    <name evidence="2" type="ORF">CRENBAI_024036</name>
</gene>
<dbReference type="AlphaFoldDB" id="A0AAV9RFA6"/>
<evidence type="ECO:0000313" key="3">
    <source>
        <dbReference type="Proteomes" id="UP001311232"/>
    </source>
</evidence>
<accession>A0AAV9RFA6</accession>
<name>A0AAV9RFA6_9TELE</name>
<comment type="caution">
    <text evidence="2">The sequence shown here is derived from an EMBL/GenBank/DDBJ whole genome shotgun (WGS) entry which is preliminary data.</text>
</comment>
<proteinExistence type="predicted"/>
<dbReference type="Proteomes" id="UP001311232">
    <property type="component" value="Unassembled WGS sequence"/>
</dbReference>
<feature type="region of interest" description="Disordered" evidence="1">
    <location>
        <begin position="1"/>
        <end position="42"/>
    </location>
</feature>
<feature type="compositionally biased region" description="Polar residues" evidence="1">
    <location>
        <begin position="21"/>
        <end position="33"/>
    </location>
</feature>
<protein>
    <submittedName>
        <fullName evidence="2">Uncharacterized protein</fullName>
    </submittedName>
</protein>
<sequence>MEMSSSDVDTEVEALSPAADSPNSPRTRLQDQAPQEVGKLPAETERLLFIQSSKNKDNRDTHIKEVCSSSGTEKLQQLLANQTNQKETEIETRQRMAAEVLVEGAYCVAPPAGVADPLQSPQAPPCQGLGNASGTIKRTKTVPNILSRSRNRTLPLKTSAEEVPNLDKGLFTVQPGSTSHQTQEVQPPPAAGLSPVLLLSAKCNQVRGHHQGLAQPLSPAASQSSVSGMYPHLDVQQSETVGQSPRQDPDNESLSSLLNEIVFLNQQTVATDTIAGTSAVKDCLQGSSVGGSEEQRLASDHLGLTSGNTTEGVLTPPPLLHMKVGGAKVPGLSTNDGAAVGGGGSGGLAWRPMPRLVPLGLRGNSPS</sequence>